<dbReference type="EC" id="6.3.4.15" evidence="5"/>
<keyword evidence="5" id="KW-0804">Transcription</keyword>
<sequence>MTDRLLELFERANGEFVSGEEISGKLQVSRTAIWKQIERLRTQGYEFEAVPRKGYKLLSKPDKLDVADVLSRLQTKVLGRELKYYEQVESTQNIAREWVDAGAPEGTLVVAEMQTAGRGRMGRSWHSPKGKGLWMSLILRPSIPINFTPQLTLLVAVAVCRAIRGNLHLPVGIKWPNDLLIDRKKVCGILLESSAEDERLQHVIVGMGISANLEPRDYSPELAAKATSLAIASGRAIDRTELLCRVMLELEQLYDMYQERGFAPIKSLWEALSVTLDRPVAVDTPKGRTEGTAVSIEDSGALVVRLEDGKLVKMYSGDVEMR</sequence>
<keyword evidence="8" id="KW-1185">Reference proteome</keyword>
<comment type="catalytic activity">
    <reaction evidence="5">
        <text>biotin + L-lysyl-[protein] + ATP = N(6)-biotinyl-L-lysyl-[protein] + AMP + diphosphate + H(+)</text>
        <dbReference type="Rhea" id="RHEA:11756"/>
        <dbReference type="Rhea" id="RHEA-COMP:9752"/>
        <dbReference type="Rhea" id="RHEA-COMP:10505"/>
        <dbReference type="ChEBI" id="CHEBI:15378"/>
        <dbReference type="ChEBI" id="CHEBI:29969"/>
        <dbReference type="ChEBI" id="CHEBI:30616"/>
        <dbReference type="ChEBI" id="CHEBI:33019"/>
        <dbReference type="ChEBI" id="CHEBI:57586"/>
        <dbReference type="ChEBI" id="CHEBI:83144"/>
        <dbReference type="ChEBI" id="CHEBI:456215"/>
        <dbReference type="EC" id="6.3.4.15"/>
    </reaction>
</comment>
<dbReference type="SUPFAM" id="SSF50037">
    <property type="entry name" value="C-terminal domain of transcriptional repressors"/>
    <property type="match status" value="1"/>
</dbReference>
<evidence type="ECO:0000256" key="5">
    <source>
        <dbReference type="HAMAP-Rule" id="MF_00978"/>
    </source>
</evidence>
<comment type="caution">
    <text evidence="7">The sequence shown here is derived from an EMBL/GenBank/DDBJ whole genome shotgun (WGS) entry which is preliminary data.</text>
</comment>
<protein>
    <recommendedName>
        <fullName evidence="5">Bifunctional ligase/repressor BirA</fullName>
    </recommendedName>
    <alternativeName>
        <fullName evidence="5">Biotin--[acetyl-CoA-carboxylase] ligase</fullName>
        <ecNumber evidence="5">6.3.4.15</ecNumber>
    </alternativeName>
    <alternativeName>
        <fullName evidence="5">Biotin--protein ligase</fullName>
    </alternativeName>
    <alternativeName>
        <fullName evidence="5">Biotin-[acetyl-CoA carboxylase] synthetase</fullName>
    </alternativeName>
</protein>
<keyword evidence="4 5" id="KW-0092">Biotin</keyword>
<dbReference type="SUPFAM" id="SSF55681">
    <property type="entry name" value="Class II aaRS and biotin synthetases"/>
    <property type="match status" value="1"/>
</dbReference>
<dbReference type="Pfam" id="PF02237">
    <property type="entry name" value="BPL_C"/>
    <property type="match status" value="1"/>
</dbReference>
<dbReference type="PANTHER" id="PTHR12835">
    <property type="entry name" value="BIOTIN PROTEIN LIGASE"/>
    <property type="match status" value="1"/>
</dbReference>
<dbReference type="Gene3D" id="1.10.10.10">
    <property type="entry name" value="Winged helix-like DNA-binding domain superfamily/Winged helix DNA-binding domain"/>
    <property type="match status" value="1"/>
</dbReference>
<comment type="caution">
    <text evidence="5">Lacks conserved residue(s) required for the propagation of feature annotation.</text>
</comment>
<evidence type="ECO:0000256" key="2">
    <source>
        <dbReference type="ARBA" id="ARBA00022741"/>
    </source>
</evidence>
<dbReference type="PROSITE" id="PS51733">
    <property type="entry name" value="BPL_LPL_CATALYTIC"/>
    <property type="match status" value="1"/>
</dbReference>
<dbReference type="RefSeq" id="WP_269881440.1">
    <property type="nucleotide sequence ID" value="NZ_JAQAGZ010000006.1"/>
</dbReference>
<evidence type="ECO:0000256" key="4">
    <source>
        <dbReference type="ARBA" id="ARBA00023267"/>
    </source>
</evidence>
<keyword evidence="5" id="KW-0678">Repressor</keyword>
<reference evidence="7 8" key="1">
    <citation type="submission" date="2022-12" db="EMBL/GenBank/DDBJ databases">
        <title>Draft genome sequence of Paenibacillus sp. dW9.</title>
        <authorList>
            <person name="Choi E.-W."/>
            <person name="Kim D.-U."/>
        </authorList>
    </citation>
    <scope>NUCLEOTIDE SEQUENCE [LARGE SCALE GENOMIC DNA]</scope>
    <source>
        <strain evidence="8">dW9</strain>
    </source>
</reference>
<dbReference type="InterPro" id="IPR045864">
    <property type="entry name" value="aa-tRNA-synth_II/BPL/LPL"/>
</dbReference>
<keyword evidence="5" id="KW-0238">DNA-binding</keyword>
<dbReference type="GO" id="GO:0004077">
    <property type="term" value="F:biotin--[biotin carboxyl-carrier protein] ligase activity"/>
    <property type="evidence" value="ECO:0007669"/>
    <property type="project" value="UniProtKB-EC"/>
</dbReference>
<dbReference type="NCBIfam" id="TIGR00121">
    <property type="entry name" value="birA_ligase"/>
    <property type="match status" value="1"/>
</dbReference>
<evidence type="ECO:0000256" key="3">
    <source>
        <dbReference type="ARBA" id="ARBA00022840"/>
    </source>
</evidence>
<feature type="domain" description="BPL/LPL catalytic" evidence="6">
    <location>
        <begin position="71"/>
        <end position="258"/>
    </location>
</feature>
<gene>
    <name evidence="5" type="primary">birA</name>
    <name evidence="7" type="ORF">O9H85_11200</name>
</gene>
<comment type="similarity">
    <text evidence="5">Belongs to the biotin--protein ligase family.</text>
</comment>
<proteinExistence type="inferred from homology"/>
<dbReference type="Pfam" id="PF03099">
    <property type="entry name" value="BPL_LplA_LipB"/>
    <property type="match status" value="1"/>
</dbReference>
<keyword evidence="3 5" id="KW-0067">ATP-binding</keyword>
<dbReference type="InterPro" id="IPR036390">
    <property type="entry name" value="WH_DNA-bd_sf"/>
</dbReference>
<dbReference type="Gene3D" id="3.30.930.10">
    <property type="entry name" value="Bira Bifunctional Protein, Domain 2"/>
    <property type="match status" value="1"/>
</dbReference>
<feature type="binding site" evidence="5">
    <location>
        <position position="114"/>
    </location>
    <ligand>
        <name>biotin</name>
        <dbReference type="ChEBI" id="CHEBI:57586"/>
    </ligand>
</feature>
<organism evidence="7 8">
    <name type="scientific">Paenibacillus gyeongsangnamensis</name>
    <dbReference type="NCBI Taxonomy" id="3388067"/>
    <lineage>
        <taxon>Bacteria</taxon>
        <taxon>Bacillati</taxon>
        <taxon>Bacillota</taxon>
        <taxon>Bacilli</taxon>
        <taxon>Bacillales</taxon>
        <taxon>Paenibacillaceae</taxon>
        <taxon>Paenibacillus</taxon>
    </lineage>
</organism>
<dbReference type="SUPFAM" id="SSF46785">
    <property type="entry name" value="Winged helix' DNA-binding domain"/>
    <property type="match status" value="1"/>
</dbReference>
<dbReference type="EMBL" id="JAQAGZ010000006">
    <property type="protein sequence ID" value="MCZ8512976.1"/>
    <property type="molecule type" value="Genomic_DNA"/>
</dbReference>
<dbReference type="Pfam" id="PF08279">
    <property type="entry name" value="HTH_11"/>
    <property type="match status" value="1"/>
</dbReference>
<keyword evidence="1 5" id="KW-0436">Ligase</keyword>
<evidence type="ECO:0000313" key="8">
    <source>
        <dbReference type="Proteomes" id="UP001527882"/>
    </source>
</evidence>
<dbReference type="CDD" id="cd16442">
    <property type="entry name" value="BPL"/>
    <property type="match status" value="1"/>
</dbReference>
<comment type="function">
    <text evidence="5">Acts both as a biotin--[acetyl-CoA-carboxylase] ligase and a repressor.</text>
</comment>
<dbReference type="Gene3D" id="2.30.30.100">
    <property type="match status" value="1"/>
</dbReference>
<keyword evidence="2 5" id="KW-0547">Nucleotide-binding</keyword>
<name>A0ABT4Q861_9BACL</name>
<evidence type="ECO:0000259" key="6">
    <source>
        <dbReference type="PROSITE" id="PS51733"/>
    </source>
</evidence>
<dbReference type="InterPro" id="IPR004143">
    <property type="entry name" value="BPL_LPL_catalytic"/>
</dbReference>
<dbReference type="InterPro" id="IPR036388">
    <property type="entry name" value="WH-like_DNA-bd_sf"/>
</dbReference>
<evidence type="ECO:0000313" key="7">
    <source>
        <dbReference type="EMBL" id="MCZ8512976.1"/>
    </source>
</evidence>
<dbReference type="HAMAP" id="MF_00978">
    <property type="entry name" value="Bifunct_BirA"/>
    <property type="match status" value="1"/>
</dbReference>
<keyword evidence="5" id="KW-0805">Transcription regulation</keyword>
<accession>A0ABT4Q861</accession>
<dbReference type="InterPro" id="IPR008988">
    <property type="entry name" value="Transcriptional_repressor_C"/>
</dbReference>
<dbReference type="InterPro" id="IPR030855">
    <property type="entry name" value="Bifunct_BirA"/>
</dbReference>
<dbReference type="InterPro" id="IPR004408">
    <property type="entry name" value="Biotin_CoA_COase_ligase"/>
</dbReference>
<dbReference type="PANTHER" id="PTHR12835:SF5">
    <property type="entry name" value="BIOTIN--PROTEIN LIGASE"/>
    <property type="match status" value="1"/>
</dbReference>
<evidence type="ECO:0000256" key="1">
    <source>
        <dbReference type="ARBA" id="ARBA00022598"/>
    </source>
</evidence>
<dbReference type="Proteomes" id="UP001527882">
    <property type="component" value="Unassembled WGS sequence"/>
</dbReference>
<dbReference type="InterPro" id="IPR003142">
    <property type="entry name" value="BPL_C"/>
</dbReference>
<feature type="DNA-binding region" description="H-T-H motif" evidence="5">
    <location>
        <begin position="19"/>
        <end position="38"/>
    </location>
</feature>
<feature type="binding site" evidence="5">
    <location>
        <begin position="118"/>
        <end position="120"/>
    </location>
    <ligand>
        <name>biotin</name>
        <dbReference type="ChEBI" id="CHEBI:57586"/>
    </ligand>
</feature>
<feature type="binding site" evidence="5">
    <location>
        <position position="185"/>
    </location>
    <ligand>
        <name>biotin</name>
        <dbReference type="ChEBI" id="CHEBI:57586"/>
    </ligand>
</feature>
<dbReference type="InterPro" id="IPR013196">
    <property type="entry name" value="HTH_11"/>
</dbReference>